<evidence type="ECO:0000256" key="4">
    <source>
        <dbReference type="ARBA" id="ARBA00022741"/>
    </source>
</evidence>
<dbReference type="InterPro" id="IPR043129">
    <property type="entry name" value="ATPase_NBD"/>
</dbReference>
<keyword evidence="5 8" id="KW-0418">Kinase</keyword>
<dbReference type="InterPro" id="IPR018483">
    <property type="entry name" value="Carb_kinase_FGGY_CS"/>
</dbReference>
<dbReference type="NCBIfam" id="TIGR01312">
    <property type="entry name" value="XylB"/>
    <property type="match status" value="1"/>
</dbReference>
<dbReference type="AlphaFoldDB" id="A0A9X7J645"/>
<protein>
    <recommendedName>
        <fullName evidence="8 10">Xylulose kinase</fullName>
        <shortName evidence="8 10">Xylulokinase</shortName>
        <ecNumber evidence="8 10">2.7.1.17</ecNumber>
    </recommendedName>
</protein>
<feature type="domain" description="Carbohydrate kinase FGGY N-terminal" evidence="11">
    <location>
        <begin position="7"/>
        <end position="247"/>
    </location>
</feature>
<dbReference type="PROSITE" id="PS00445">
    <property type="entry name" value="FGGY_KINASES_2"/>
    <property type="match status" value="1"/>
</dbReference>
<evidence type="ECO:0000256" key="5">
    <source>
        <dbReference type="ARBA" id="ARBA00022777"/>
    </source>
</evidence>
<dbReference type="CDD" id="cd07808">
    <property type="entry name" value="ASKHA_NBD_FGGY_EcXK-like"/>
    <property type="match status" value="1"/>
</dbReference>
<evidence type="ECO:0000313" key="13">
    <source>
        <dbReference type="EMBL" id="PRR76447.1"/>
    </source>
</evidence>
<dbReference type="GO" id="GO:0005524">
    <property type="term" value="F:ATP binding"/>
    <property type="evidence" value="ECO:0007669"/>
    <property type="project" value="UniProtKB-UniRule"/>
</dbReference>
<dbReference type="PANTHER" id="PTHR43095:SF5">
    <property type="entry name" value="XYLULOSE KINASE"/>
    <property type="match status" value="1"/>
</dbReference>
<evidence type="ECO:0000256" key="9">
    <source>
        <dbReference type="RuleBase" id="RU003733"/>
    </source>
</evidence>
<accession>A0A9X7J645</accession>
<evidence type="ECO:0000256" key="10">
    <source>
        <dbReference type="RuleBase" id="RU364073"/>
    </source>
</evidence>
<dbReference type="Proteomes" id="UP000239430">
    <property type="component" value="Unassembled WGS sequence"/>
</dbReference>
<comment type="similarity">
    <text evidence="1 8 9">Belongs to the FGGY kinase family.</text>
</comment>
<comment type="catalytic activity">
    <reaction evidence="8 10">
        <text>D-xylulose + ATP = D-xylulose 5-phosphate + ADP + H(+)</text>
        <dbReference type="Rhea" id="RHEA:10964"/>
        <dbReference type="ChEBI" id="CHEBI:15378"/>
        <dbReference type="ChEBI" id="CHEBI:17140"/>
        <dbReference type="ChEBI" id="CHEBI:30616"/>
        <dbReference type="ChEBI" id="CHEBI:57737"/>
        <dbReference type="ChEBI" id="CHEBI:456216"/>
        <dbReference type="EC" id="2.7.1.17"/>
    </reaction>
</comment>
<keyword evidence="7 8" id="KW-0119">Carbohydrate metabolism</keyword>
<dbReference type="RefSeq" id="WP_054936372.1">
    <property type="nucleotide sequence ID" value="NZ_PVXL01000021.1"/>
</dbReference>
<keyword evidence="6 8" id="KW-0067">ATP-binding</keyword>
<evidence type="ECO:0000256" key="1">
    <source>
        <dbReference type="ARBA" id="ARBA00009156"/>
    </source>
</evidence>
<evidence type="ECO:0000313" key="14">
    <source>
        <dbReference type="Proteomes" id="UP000239430"/>
    </source>
</evidence>
<keyword evidence="2 8" id="KW-0859">Xylose metabolism</keyword>
<dbReference type="InterPro" id="IPR006000">
    <property type="entry name" value="Xylulokinase"/>
</dbReference>
<organism evidence="13 14">
    <name type="scientific">Neomoorella stamsii</name>
    <dbReference type="NCBI Taxonomy" id="1266720"/>
    <lineage>
        <taxon>Bacteria</taxon>
        <taxon>Bacillati</taxon>
        <taxon>Bacillota</taxon>
        <taxon>Clostridia</taxon>
        <taxon>Neomoorellales</taxon>
        <taxon>Neomoorellaceae</taxon>
        <taxon>Neomoorella</taxon>
    </lineage>
</organism>
<feature type="domain" description="Carbohydrate kinase FGGY C-terminal" evidence="12">
    <location>
        <begin position="264"/>
        <end position="459"/>
    </location>
</feature>
<sequence>MLARRFLLGIDVGTSGCKSILVDEEGSVIAKSVAEYPLYTPYPGWAEQEPEDWWRATVATINRLLRESQVNPKGIVGIGLSGQMHGMVPLDAEYRVLRRAILWNDQRTAPQCQEIVQAVGGEDNLLTYTNNAMLPGYTAGKILWLREHEPEVFDKTRIILNPKDYIRFRLTGQFATEVSDASGTGLFDVKNRRWSDKLLAILQISTDLLPHCFESDQVTGWVTRQAAEETGLPAGLPVVGGGGDAVIQTTGMGVTKEGILGLIIGTAGIVAMGLESFKENPQGKLQIFCNNAPGTWHAMGVTLAAGGSYQWYTQTLCEGERIRAEDTGEDVYALLEGSIMSAPPGSKGLVFLPYLSGERCPYADPAARGSFIGLTLLHTKADMTRAVMEGVTYSLYHVFEQLRELDKDMKVTAAIVSGGASRSAAWRQIIADVFQLPTRTVTGSSEGGAYGAALVAGVGCGVWTSIEEAVGFMQIESETEPNGALGDIYGEMLEIYKGLYPALRQTFTRISGVKF</sequence>
<dbReference type="GO" id="GO:0042732">
    <property type="term" value="P:D-xylose metabolic process"/>
    <property type="evidence" value="ECO:0007669"/>
    <property type="project" value="UniProtKB-KW"/>
</dbReference>
<dbReference type="SUPFAM" id="SSF53067">
    <property type="entry name" value="Actin-like ATPase domain"/>
    <property type="match status" value="2"/>
</dbReference>
<dbReference type="Gene3D" id="3.30.420.40">
    <property type="match status" value="2"/>
</dbReference>
<dbReference type="InterPro" id="IPR050406">
    <property type="entry name" value="FGGY_Carb_Kinase"/>
</dbReference>
<evidence type="ECO:0000259" key="11">
    <source>
        <dbReference type="Pfam" id="PF00370"/>
    </source>
</evidence>
<feature type="binding site" evidence="8">
    <location>
        <begin position="84"/>
        <end position="85"/>
    </location>
    <ligand>
        <name>substrate</name>
    </ligand>
</feature>
<dbReference type="GO" id="GO:0004856">
    <property type="term" value="F:D-xylulokinase activity"/>
    <property type="evidence" value="ECO:0007669"/>
    <property type="project" value="UniProtKB-UniRule"/>
</dbReference>
<dbReference type="PROSITE" id="PS00933">
    <property type="entry name" value="FGGY_KINASES_1"/>
    <property type="match status" value="1"/>
</dbReference>
<reference evidence="13 14" key="1">
    <citation type="submission" date="2018-03" db="EMBL/GenBank/DDBJ databases">
        <title>Genome sequence of Moorella stamsii DSM 26217.</title>
        <authorList>
            <person name="Poehlein A."/>
            <person name="Daniel R."/>
        </authorList>
    </citation>
    <scope>NUCLEOTIDE SEQUENCE [LARGE SCALE GENOMIC DNA]</scope>
    <source>
        <strain evidence="14">DSM 26217</strain>
    </source>
</reference>
<comment type="caution">
    <text evidence="13">The sequence shown here is derived from an EMBL/GenBank/DDBJ whole genome shotgun (WGS) entry which is preliminary data.</text>
</comment>
<gene>
    <name evidence="13" type="primary">xylB_1</name>
    <name evidence="8 10" type="synonym">xylB</name>
    <name evidence="13" type="ORF">MOST_06150</name>
</gene>
<evidence type="ECO:0000256" key="8">
    <source>
        <dbReference type="HAMAP-Rule" id="MF_02220"/>
    </source>
</evidence>
<dbReference type="Pfam" id="PF02782">
    <property type="entry name" value="FGGY_C"/>
    <property type="match status" value="1"/>
</dbReference>
<evidence type="ECO:0000259" key="12">
    <source>
        <dbReference type="Pfam" id="PF02782"/>
    </source>
</evidence>
<comment type="function">
    <text evidence="8">Catalyzes the phosphorylation of D-xylulose to D-xylulose 5-phosphate.</text>
</comment>
<evidence type="ECO:0000256" key="3">
    <source>
        <dbReference type="ARBA" id="ARBA00022679"/>
    </source>
</evidence>
<keyword evidence="14" id="KW-1185">Reference proteome</keyword>
<dbReference type="InterPro" id="IPR018484">
    <property type="entry name" value="FGGY_N"/>
</dbReference>
<dbReference type="EC" id="2.7.1.17" evidence="8 10"/>
<dbReference type="GO" id="GO:0005998">
    <property type="term" value="P:xylulose catabolic process"/>
    <property type="evidence" value="ECO:0007669"/>
    <property type="project" value="UniProtKB-UniRule"/>
</dbReference>
<name>A0A9X7J645_9FIRM</name>
<dbReference type="Pfam" id="PF00370">
    <property type="entry name" value="FGGY_N"/>
    <property type="match status" value="1"/>
</dbReference>
<feature type="active site" description="Proton acceptor" evidence="8">
    <location>
        <position position="244"/>
    </location>
</feature>
<dbReference type="InterPro" id="IPR000577">
    <property type="entry name" value="Carb_kinase_FGGY"/>
</dbReference>
<keyword evidence="3 8" id="KW-0808">Transferase</keyword>
<evidence type="ECO:0000256" key="7">
    <source>
        <dbReference type="ARBA" id="ARBA00023277"/>
    </source>
</evidence>
<proteinExistence type="inferred from homology"/>
<dbReference type="HAMAP" id="MF_02220">
    <property type="entry name" value="XylB"/>
    <property type="match status" value="1"/>
</dbReference>
<dbReference type="PANTHER" id="PTHR43095">
    <property type="entry name" value="SUGAR KINASE"/>
    <property type="match status" value="1"/>
</dbReference>
<dbReference type="PIRSF" id="PIRSF000538">
    <property type="entry name" value="GlpK"/>
    <property type="match status" value="1"/>
</dbReference>
<dbReference type="EMBL" id="PVXL01000021">
    <property type="protein sequence ID" value="PRR76447.1"/>
    <property type="molecule type" value="Genomic_DNA"/>
</dbReference>
<dbReference type="InterPro" id="IPR018485">
    <property type="entry name" value="FGGY_C"/>
</dbReference>
<evidence type="ECO:0000256" key="2">
    <source>
        <dbReference type="ARBA" id="ARBA00022629"/>
    </source>
</evidence>
<keyword evidence="4 8" id="KW-0547">Nucleotide-binding</keyword>
<evidence type="ECO:0000256" key="6">
    <source>
        <dbReference type="ARBA" id="ARBA00022840"/>
    </source>
</evidence>
<feature type="site" description="Important for activity" evidence="8">
    <location>
        <position position="11"/>
    </location>
</feature>